<dbReference type="Proteomes" id="UP000326198">
    <property type="component" value="Unassembled WGS sequence"/>
</dbReference>
<feature type="chain" id="PRO_5025070833" evidence="2">
    <location>
        <begin position="18"/>
        <end position="874"/>
    </location>
</feature>
<feature type="compositionally biased region" description="Pro residues" evidence="1">
    <location>
        <begin position="632"/>
        <end position="646"/>
    </location>
</feature>
<dbReference type="OrthoDB" id="4505782at2759"/>
<feature type="region of interest" description="Disordered" evidence="1">
    <location>
        <begin position="448"/>
        <end position="559"/>
    </location>
</feature>
<organism evidence="3 4">
    <name type="scientific">Aspergillus bertholletiae</name>
    <dbReference type="NCBI Taxonomy" id="1226010"/>
    <lineage>
        <taxon>Eukaryota</taxon>
        <taxon>Fungi</taxon>
        <taxon>Dikarya</taxon>
        <taxon>Ascomycota</taxon>
        <taxon>Pezizomycotina</taxon>
        <taxon>Eurotiomycetes</taxon>
        <taxon>Eurotiomycetidae</taxon>
        <taxon>Eurotiales</taxon>
        <taxon>Aspergillaceae</taxon>
        <taxon>Aspergillus</taxon>
        <taxon>Aspergillus subgen. Circumdati</taxon>
    </lineage>
</organism>
<keyword evidence="4" id="KW-1185">Reference proteome</keyword>
<evidence type="ECO:0000256" key="1">
    <source>
        <dbReference type="SAM" id="MobiDB-lite"/>
    </source>
</evidence>
<sequence>MYQISILVLLLVQQAVSLPAPNEYSEVTNNNGVSGATDASTNVTFGGNNDPSIQNAVQNVIDPPNVIEKGTSGNLSPNQKDLSLASGIGAGGSQEVLTSTIVFTWTRPGPASPAVATNNAQAADNVPLAHAGGAPSGSVVDTPHQTSVPVIPAGDGLAQPTPVSNDADESSSTDIIPPTRGPRLPTFSEPPPRFSTMRIASLASQNALLQTAINGIQTILPVIDGLGLLGIESEGTYLNLPGLLDAIDIPCLFRCSTPPAHAASPQPGAIPQVQPPLPPAPAPPLAGVPAGADAAGGVLAGAGAAAGAAEAAAGGVAGAAQVGSGTAAGTAKAVGDVASGGIRGIGGAIVGGMGGIGGAIAGGAAASAIEAGGGVAANAVEAGSGAVAGGAEAGSGITSGATAEAQQIVPAQEINAQAPSAGGGPPNNPLSGAARGFREGLEHGIESALDQSGGSSQANVADPGSLSADPMPNAVVNGTENSNSNDMAIVPSNTLPLDPGQGGMGNGAGSNLAPAAGSMLPTSQGYSGQGEMQNGPSGTLQNDLEKGMTNNMGNANVQPAGNQAQYISPAPAQMGTFPNGAQGPMAQPVMNIPASSQLTNQAPNPMFAGSSNIAPLPISTMATLPSETPSITPEPTPESTPTPTPTPTTESTTEPPPPVTTTQFNGEVVSCASGKYPDDKHEATPECAGETKVISTVESIASAYAASVSAKASAAASKSAAEAADASWTSAAAKPSATCDILSDNGLNTVRFRIGGMNGWTDGQALENSLKKKCHKNGFFATFNIKDYLFYKHEKSEFQGRERDTQKLTFQMTWFKGGCVEEAVEDAGGPKHGKGDGELTCKHAKEDKLPPSTVQEAQEAGENIEDVYFVPKTD</sequence>
<proteinExistence type="predicted"/>
<reference evidence="3 4" key="1">
    <citation type="submission" date="2019-04" db="EMBL/GenBank/DDBJ databases">
        <title>Friends and foes A comparative genomics studyof 23 Aspergillus species from section Flavi.</title>
        <authorList>
            <consortium name="DOE Joint Genome Institute"/>
            <person name="Kjaerbolling I."/>
            <person name="Vesth T."/>
            <person name="Frisvad J.C."/>
            <person name="Nybo J.L."/>
            <person name="Theobald S."/>
            <person name="Kildgaard S."/>
            <person name="Isbrandt T."/>
            <person name="Kuo A."/>
            <person name="Sato A."/>
            <person name="Lyhne E.K."/>
            <person name="Kogle M.E."/>
            <person name="Wiebenga A."/>
            <person name="Kun R.S."/>
            <person name="Lubbers R.J."/>
            <person name="Makela M.R."/>
            <person name="Barry K."/>
            <person name="Chovatia M."/>
            <person name="Clum A."/>
            <person name="Daum C."/>
            <person name="Haridas S."/>
            <person name="He G."/>
            <person name="LaButti K."/>
            <person name="Lipzen A."/>
            <person name="Mondo S."/>
            <person name="Riley R."/>
            <person name="Salamov A."/>
            <person name="Simmons B.A."/>
            <person name="Magnuson J.K."/>
            <person name="Henrissat B."/>
            <person name="Mortensen U.H."/>
            <person name="Larsen T.O."/>
            <person name="Devries R.P."/>
            <person name="Grigoriev I.V."/>
            <person name="Machida M."/>
            <person name="Baker S.E."/>
            <person name="Andersen M.R."/>
        </authorList>
    </citation>
    <scope>NUCLEOTIDE SEQUENCE [LARGE SCALE GENOMIC DNA]</scope>
    <source>
        <strain evidence="3 4">IBT 29228</strain>
    </source>
</reference>
<keyword evidence="2" id="KW-0732">Signal</keyword>
<name>A0A5N7BF15_9EURO</name>
<feature type="compositionally biased region" description="Polar residues" evidence="1">
    <location>
        <begin position="476"/>
        <end position="495"/>
    </location>
</feature>
<feature type="compositionally biased region" description="Basic and acidic residues" evidence="1">
    <location>
        <begin position="833"/>
        <end position="849"/>
    </location>
</feature>
<feature type="region of interest" description="Disordered" evidence="1">
    <location>
        <begin position="416"/>
        <end position="435"/>
    </location>
</feature>
<feature type="region of interest" description="Disordered" evidence="1">
    <location>
        <begin position="29"/>
        <end position="56"/>
    </location>
</feature>
<feature type="compositionally biased region" description="Polar residues" evidence="1">
    <location>
        <begin position="520"/>
        <end position="559"/>
    </location>
</feature>
<feature type="region of interest" description="Disordered" evidence="1">
    <location>
        <begin position="622"/>
        <end position="664"/>
    </location>
</feature>
<dbReference type="EMBL" id="ML736182">
    <property type="protein sequence ID" value="KAE8380381.1"/>
    <property type="molecule type" value="Genomic_DNA"/>
</dbReference>
<evidence type="ECO:0000313" key="3">
    <source>
        <dbReference type="EMBL" id="KAE8380381.1"/>
    </source>
</evidence>
<feature type="region of interest" description="Disordered" evidence="1">
    <location>
        <begin position="161"/>
        <end position="185"/>
    </location>
</feature>
<feature type="compositionally biased region" description="Polar residues" evidence="1">
    <location>
        <begin position="449"/>
        <end position="459"/>
    </location>
</feature>
<feature type="signal peptide" evidence="2">
    <location>
        <begin position="1"/>
        <end position="17"/>
    </location>
</feature>
<protein>
    <submittedName>
        <fullName evidence="3">Uncharacterized protein</fullName>
    </submittedName>
</protein>
<feature type="region of interest" description="Disordered" evidence="1">
    <location>
        <begin position="826"/>
        <end position="874"/>
    </location>
</feature>
<evidence type="ECO:0000313" key="4">
    <source>
        <dbReference type="Proteomes" id="UP000326198"/>
    </source>
</evidence>
<dbReference type="AlphaFoldDB" id="A0A5N7BF15"/>
<evidence type="ECO:0000256" key="2">
    <source>
        <dbReference type="SAM" id="SignalP"/>
    </source>
</evidence>
<accession>A0A5N7BF15</accession>
<gene>
    <name evidence="3" type="ORF">BDV26DRAFT_290465</name>
</gene>